<dbReference type="Proteomes" id="UP000035680">
    <property type="component" value="Unassembled WGS sequence"/>
</dbReference>
<organism evidence="1 2">
    <name type="scientific">Strongyloides venezuelensis</name>
    <name type="common">Threadworm</name>
    <dbReference type="NCBI Taxonomy" id="75913"/>
    <lineage>
        <taxon>Eukaryota</taxon>
        <taxon>Metazoa</taxon>
        <taxon>Ecdysozoa</taxon>
        <taxon>Nematoda</taxon>
        <taxon>Chromadorea</taxon>
        <taxon>Rhabditida</taxon>
        <taxon>Tylenchina</taxon>
        <taxon>Panagrolaimomorpha</taxon>
        <taxon>Strongyloidoidea</taxon>
        <taxon>Strongyloididae</taxon>
        <taxon>Strongyloides</taxon>
    </lineage>
</organism>
<name>A0A0K0G5J8_STRVS</name>
<evidence type="ECO:0000313" key="1">
    <source>
        <dbReference type="Proteomes" id="UP000035680"/>
    </source>
</evidence>
<protein>
    <submittedName>
        <fullName evidence="2">Ovule protein</fullName>
    </submittedName>
</protein>
<keyword evidence="1" id="KW-1185">Reference proteome</keyword>
<accession>A0A0K0G5J8</accession>
<reference evidence="2" key="2">
    <citation type="submission" date="2015-08" db="UniProtKB">
        <authorList>
            <consortium name="WormBaseParasite"/>
        </authorList>
    </citation>
    <scope>IDENTIFICATION</scope>
</reference>
<reference evidence="1" key="1">
    <citation type="submission" date="2014-07" db="EMBL/GenBank/DDBJ databases">
        <authorList>
            <person name="Martin A.A"/>
            <person name="De Silva N."/>
        </authorList>
    </citation>
    <scope>NUCLEOTIDE SEQUENCE</scope>
</reference>
<proteinExistence type="predicted"/>
<dbReference type="AlphaFoldDB" id="A0A0K0G5J8"/>
<dbReference type="WBParaSite" id="SVE_2001500.1">
    <property type="protein sequence ID" value="SVE_2001500.1"/>
    <property type="gene ID" value="SVE_2001500"/>
</dbReference>
<sequence>MALIALSHSKMLKFMIKSKHSDLMRVGSAATFFIDSSRAVNSSRIPRSWRRNPKNKNNTFEFSNSLHFKYDHEKSEQV</sequence>
<evidence type="ECO:0000313" key="2">
    <source>
        <dbReference type="WBParaSite" id="SVE_2001500.1"/>
    </source>
</evidence>